<dbReference type="EMBL" id="CABPSE010000036">
    <property type="protein sequence ID" value="VVE56240.1"/>
    <property type="molecule type" value="Genomic_DNA"/>
</dbReference>
<accession>A0A5E4Z7F5</accession>
<gene>
    <name evidence="1" type="ORF">PCO31111_05106</name>
</gene>
<keyword evidence="2" id="KW-1185">Reference proteome</keyword>
<reference evidence="1 2" key="1">
    <citation type="submission" date="2019-08" db="EMBL/GenBank/DDBJ databases">
        <authorList>
            <person name="Peeters C."/>
        </authorList>
    </citation>
    <scope>NUCLEOTIDE SEQUENCE [LARGE SCALE GENOMIC DNA]</scope>
    <source>
        <strain evidence="1 2">LMG 31111</strain>
    </source>
</reference>
<evidence type="ECO:0000313" key="2">
    <source>
        <dbReference type="Proteomes" id="UP000383971"/>
    </source>
</evidence>
<sequence>MQNTLFTERHRKRSVAFGFDELMNVQSAFHNLNIVLGTVECAKRRDFTSLDPLRFRNTMNRVGYAARKTADFEGGGLDNLVVTSSRRCFVHESLQISIIPGQDTTVLFSISCVRVKQERLFGEVFVFLLASGTAQRSSLVLQEFKILLRFDDGCLCRIDNSVNGAFLHVATQRLA</sequence>
<proteinExistence type="predicted"/>
<name>A0A5E4Z7F5_9BURK</name>
<organism evidence="1 2">
    <name type="scientific">Pandoraea communis</name>
    <dbReference type="NCBI Taxonomy" id="2508297"/>
    <lineage>
        <taxon>Bacteria</taxon>
        <taxon>Pseudomonadati</taxon>
        <taxon>Pseudomonadota</taxon>
        <taxon>Betaproteobacteria</taxon>
        <taxon>Burkholderiales</taxon>
        <taxon>Burkholderiaceae</taxon>
        <taxon>Pandoraea</taxon>
    </lineage>
</organism>
<dbReference type="Proteomes" id="UP000383971">
    <property type="component" value="Unassembled WGS sequence"/>
</dbReference>
<evidence type="ECO:0000313" key="1">
    <source>
        <dbReference type="EMBL" id="VVE56240.1"/>
    </source>
</evidence>
<dbReference type="AlphaFoldDB" id="A0A5E4Z7F5"/>
<protein>
    <submittedName>
        <fullName evidence="1">Uncharacterized protein</fullName>
    </submittedName>
</protein>